<evidence type="ECO:0000256" key="3">
    <source>
        <dbReference type="SAM" id="SignalP"/>
    </source>
</evidence>
<dbReference type="AlphaFoldDB" id="A0A9W4UJW7"/>
<feature type="signal peptide" evidence="3">
    <location>
        <begin position="1"/>
        <end position="25"/>
    </location>
</feature>
<dbReference type="PANTHER" id="PTHR43248:SF25">
    <property type="entry name" value="AB HYDROLASE-1 DOMAIN-CONTAINING PROTEIN-RELATED"/>
    <property type="match status" value="1"/>
</dbReference>
<organism evidence="6 7">
    <name type="scientific">Periconia digitata</name>
    <dbReference type="NCBI Taxonomy" id="1303443"/>
    <lineage>
        <taxon>Eukaryota</taxon>
        <taxon>Fungi</taxon>
        <taxon>Dikarya</taxon>
        <taxon>Ascomycota</taxon>
        <taxon>Pezizomycotina</taxon>
        <taxon>Dothideomycetes</taxon>
        <taxon>Pleosporomycetidae</taxon>
        <taxon>Pleosporales</taxon>
        <taxon>Massarineae</taxon>
        <taxon>Periconiaceae</taxon>
        <taxon>Periconia</taxon>
    </lineage>
</organism>
<evidence type="ECO:0000256" key="1">
    <source>
        <dbReference type="ARBA" id="ARBA00010088"/>
    </source>
</evidence>
<accession>A0A9W4UJW7</accession>
<dbReference type="EMBL" id="CAOQHR010000008">
    <property type="protein sequence ID" value="CAI6337988.1"/>
    <property type="molecule type" value="Genomic_DNA"/>
</dbReference>
<name>A0A9W4UJW7_9PLEO</name>
<dbReference type="OrthoDB" id="425534at2759"/>
<dbReference type="InterPro" id="IPR000073">
    <property type="entry name" value="AB_hydrolase_1"/>
</dbReference>
<feature type="domain" description="AB hydrolase-1" evidence="4">
    <location>
        <begin position="105"/>
        <end position="292"/>
    </location>
</feature>
<evidence type="ECO:0000313" key="7">
    <source>
        <dbReference type="Proteomes" id="UP001152607"/>
    </source>
</evidence>
<keyword evidence="2" id="KW-0378">Hydrolase</keyword>
<dbReference type="InterPro" id="IPR029058">
    <property type="entry name" value="AB_hydrolase_fold"/>
</dbReference>
<dbReference type="InterPro" id="IPR013595">
    <property type="entry name" value="Pept_S33_TAP-like_C"/>
</dbReference>
<dbReference type="SUPFAM" id="SSF53474">
    <property type="entry name" value="alpha/beta-Hydrolases"/>
    <property type="match status" value="1"/>
</dbReference>
<dbReference type="Proteomes" id="UP001152607">
    <property type="component" value="Unassembled WGS sequence"/>
</dbReference>
<dbReference type="GO" id="GO:0016787">
    <property type="term" value="F:hydrolase activity"/>
    <property type="evidence" value="ECO:0007669"/>
    <property type="project" value="UniProtKB-KW"/>
</dbReference>
<proteinExistence type="inferred from homology"/>
<dbReference type="InterPro" id="IPR051601">
    <property type="entry name" value="Serine_prot/Carboxylest_S33"/>
</dbReference>
<comment type="caution">
    <text evidence="6">The sequence shown here is derived from an EMBL/GenBank/DDBJ whole genome shotgun (WGS) entry which is preliminary data.</text>
</comment>
<evidence type="ECO:0000256" key="2">
    <source>
        <dbReference type="ARBA" id="ARBA00022801"/>
    </source>
</evidence>
<comment type="similarity">
    <text evidence="1">Belongs to the peptidase S33 family.</text>
</comment>
<evidence type="ECO:0000313" key="6">
    <source>
        <dbReference type="EMBL" id="CAI6337988.1"/>
    </source>
</evidence>
<gene>
    <name evidence="6" type="ORF">PDIGIT_LOCUS11108</name>
</gene>
<sequence length="571" mass="62066">MMQNSISRASALLVALTSLPSSTNASPVLSRRQASNATMVDDFEKIEPSPKLNWVPCFQNFTCTRLEVPLDYEDLAAGTTDIAFIKWTSPQTSNSSANATAPQDILLNPGGPGGSGVDYLLKAINYLILAGGSQNNYVGFDPRGVNNSGPSLSCFPENQKHTQLLYERQQQLGVQIDDPMSVVDVWRRGAAFGEFCTQYHGVNGSARYANTVAVATDMLHYTELIAEEKGEDPGKSELWYWGASYGTVLGATFASLFPQRVGRMILDGVVDSEDYYAGKWETNLADGDAAVESFFTYCFDAGKEKCPVWAESPEAIQEKYDAIIESLKEKPAIVSNPELVDTPSIFTYRDFQTLLVSFPYVPDIYWPALASALPILESGNADAIANATLTGFWRDTCSPLATQSKQLEPLPFISCNDANGRLLLDTLPKFQDHVDMLYNSSRYMGEGWAYIGPAQCQNLGFRPPKSQVFEGIPSAKNTSHPILFASNTIDPVTPLRSAEKMQGMFGGAGLLVQEAVGHSTQSTLSKCTIGHFQEYFSTGALPQEGTVCEADTLPFQETEGAGGARGGDTLF</sequence>
<evidence type="ECO:0000259" key="4">
    <source>
        <dbReference type="Pfam" id="PF00561"/>
    </source>
</evidence>
<feature type="domain" description="Peptidase S33 tripeptidyl aminopeptidase-like C-terminal" evidence="5">
    <location>
        <begin position="451"/>
        <end position="548"/>
    </location>
</feature>
<dbReference type="PANTHER" id="PTHR43248">
    <property type="entry name" value="2-SUCCINYL-6-HYDROXY-2,4-CYCLOHEXADIENE-1-CARBOXYLATE SYNTHASE"/>
    <property type="match status" value="1"/>
</dbReference>
<dbReference type="Gene3D" id="3.40.50.1820">
    <property type="entry name" value="alpha/beta hydrolase"/>
    <property type="match status" value="1"/>
</dbReference>
<feature type="chain" id="PRO_5040844165" evidence="3">
    <location>
        <begin position="26"/>
        <end position="571"/>
    </location>
</feature>
<keyword evidence="3" id="KW-0732">Signal</keyword>
<evidence type="ECO:0000259" key="5">
    <source>
        <dbReference type="Pfam" id="PF08386"/>
    </source>
</evidence>
<keyword evidence="7" id="KW-1185">Reference proteome</keyword>
<protein>
    <submittedName>
        <fullName evidence="6">Uncharacterized protein</fullName>
    </submittedName>
</protein>
<dbReference type="Pfam" id="PF08386">
    <property type="entry name" value="Abhydrolase_4"/>
    <property type="match status" value="1"/>
</dbReference>
<dbReference type="Pfam" id="PF00561">
    <property type="entry name" value="Abhydrolase_1"/>
    <property type="match status" value="1"/>
</dbReference>
<reference evidence="6" key="1">
    <citation type="submission" date="2023-01" db="EMBL/GenBank/DDBJ databases">
        <authorList>
            <person name="Van Ghelder C."/>
            <person name="Rancurel C."/>
        </authorList>
    </citation>
    <scope>NUCLEOTIDE SEQUENCE</scope>
    <source>
        <strain evidence="6">CNCM I-4278</strain>
    </source>
</reference>